<dbReference type="STRING" id="240176.A8N7L9"/>
<name>A8N7L9_COPC7</name>
<feature type="region of interest" description="Disordered" evidence="1">
    <location>
        <begin position="359"/>
        <end position="402"/>
    </location>
</feature>
<comment type="caution">
    <text evidence="2">The sequence shown here is derived from an EMBL/GenBank/DDBJ whole genome shotgun (WGS) entry which is preliminary data.</text>
</comment>
<evidence type="ECO:0000313" key="3">
    <source>
        <dbReference type="Proteomes" id="UP000001861"/>
    </source>
</evidence>
<dbReference type="InParanoid" id="A8N7L9"/>
<dbReference type="OMA" id="VYVCKWD"/>
<dbReference type="GeneID" id="6007273"/>
<dbReference type="HOGENOM" id="CLU_023002_0_0_1"/>
<organism evidence="2 3">
    <name type="scientific">Coprinopsis cinerea (strain Okayama-7 / 130 / ATCC MYA-4618 / FGSC 9003)</name>
    <name type="common">Inky cap fungus</name>
    <name type="synonym">Hormographiella aspergillata</name>
    <dbReference type="NCBI Taxonomy" id="240176"/>
    <lineage>
        <taxon>Eukaryota</taxon>
        <taxon>Fungi</taxon>
        <taxon>Dikarya</taxon>
        <taxon>Basidiomycota</taxon>
        <taxon>Agaricomycotina</taxon>
        <taxon>Agaricomycetes</taxon>
        <taxon>Agaricomycetidae</taxon>
        <taxon>Agaricales</taxon>
        <taxon>Agaricineae</taxon>
        <taxon>Psathyrellaceae</taxon>
        <taxon>Coprinopsis</taxon>
    </lineage>
</organism>
<feature type="region of interest" description="Disordered" evidence="1">
    <location>
        <begin position="134"/>
        <end position="230"/>
    </location>
</feature>
<dbReference type="OrthoDB" id="5582146at2759"/>
<feature type="compositionally biased region" description="Low complexity" evidence="1">
    <location>
        <begin position="577"/>
        <end position="589"/>
    </location>
</feature>
<dbReference type="eggNOG" id="ENOG502R11G">
    <property type="taxonomic scope" value="Eukaryota"/>
</dbReference>
<dbReference type="EMBL" id="AACS02000003">
    <property type="protein sequence ID" value="EAU90889.2"/>
    <property type="molecule type" value="Genomic_DNA"/>
</dbReference>
<dbReference type="KEGG" id="cci:CC1G_02276"/>
<keyword evidence="3" id="KW-1185">Reference proteome</keyword>
<feature type="region of interest" description="Disordered" evidence="1">
    <location>
        <begin position="577"/>
        <end position="601"/>
    </location>
</feature>
<gene>
    <name evidence="2" type="ORF">CC1G_02276</name>
</gene>
<dbReference type="RefSeq" id="XP_001830825.2">
    <property type="nucleotide sequence ID" value="XM_001830773.2"/>
</dbReference>
<proteinExistence type="predicted"/>
<accession>A8N7L9</accession>
<evidence type="ECO:0000256" key="1">
    <source>
        <dbReference type="SAM" id="MobiDB-lite"/>
    </source>
</evidence>
<sequence length="698" mass="75642">MSVKEPDSLPIDLIGSPGFFPALLDYIRSVTNSHSLPLDEVIIKSILLCLVAGNKHLVLRTPEEDIGVVVKVVVWDGPAAILSPGLAEGEKTLSFLFGYPTQKVKLRSYSSGISPAAFLGALFLPSNRTNASQEDVYRSARASGHYAKPGRPLSSNRSPGPDYSRSISYPNDLAQAHSHSRTTSFSRRVRKRGSESRFSGQSETEGPYPSASHLPHLHHSFTEPLPNRQGHHLEAGSLEFPRALVLSGIEKANDSVHRALVQVLSAKCVTRADLGGESVQTGDLGQRYEQPNVHGSTRDSSENVAWPLPPGFIMIYVCPIDTKERPPIHRSLLDRFAMSHNVQISQAVRYALKSTPFSPPLHSGAGGPQSNPSSPSLTIHSPLPQPHSQSYTPPYFTKPLPAGQPPALNRHFNISSSSIPPQTPAIPYPEKPIVPGWFLKLLRQYRRKTYFAPSLDLYLSDLFSAVRHHPSLDGMMLTASARKDAEALARAARVIGADLTGMELLRPPGHMTKDDEADGDDSSAYYSIPDIGASHIAPQISHSPQYSRRTQLLGDESSTTPLLRQDSASVFTNARTIGTTTHGHGQGATSEDEEPEPSSHDVEVEVLEVTEVDVARIVPRVVTHRLRLRDSPSEEVLASAVVGATFDAVTAETGAEYTGKGSMEGDAVGLGMMDHDGDWTGYGSLGIKDILVDILNKV</sequence>
<protein>
    <submittedName>
        <fullName evidence="2">Uncharacterized protein</fullName>
    </submittedName>
</protein>
<dbReference type="AlphaFoldDB" id="A8N7L9"/>
<dbReference type="VEuPathDB" id="FungiDB:CC1G_02276"/>
<feature type="compositionally biased region" description="Polar residues" evidence="1">
    <location>
        <begin position="368"/>
        <end position="379"/>
    </location>
</feature>
<evidence type="ECO:0000313" key="2">
    <source>
        <dbReference type="EMBL" id="EAU90889.2"/>
    </source>
</evidence>
<reference evidence="2 3" key="1">
    <citation type="journal article" date="2010" name="Proc. Natl. Acad. Sci. U.S.A.">
        <title>Insights into evolution of multicellular fungi from the assembled chromosomes of the mushroom Coprinopsis cinerea (Coprinus cinereus).</title>
        <authorList>
            <person name="Stajich J.E."/>
            <person name="Wilke S.K."/>
            <person name="Ahren D."/>
            <person name="Au C.H."/>
            <person name="Birren B.W."/>
            <person name="Borodovsky M."/>
            <person name="Burns C."/>
            <person name="Canback B."/>
            <person name="Casselton L.A."/>
            <person name="Cheng C.K."/>
            <person name="Deng J."/>
            <person name="Dietrich F.S."/>
            <person name="Fargo D.C."/>
            <person name="Farman M.L."/>
            <person name="Gathman A.C."/>
            <person name="Goldberg J."/>
            <person name="Guigo R."/>
            <person name="Hoegger P.J."/>
            <person name="Hooker J.B."/>
            <person name="Huggins A."/>
            <person name="James T.Y."/>
            <person name="Kamada T."/>
            <person name="Kilaru S."/>
            <person name="Kodira C."/>
            <person name="Kues U."/>
            <person name="Kupfer D."/>
            <person name="Kwan H.S."/>
            <person name="Lomsadze A."/>
            <person name="Li W."/>
            <person name="Lilly W.W."/>
            <person name="Ma L.J."/>
            <person name="Mackey A.J."/>
            <person name="Manning G."/>
            <person name="Martin F."/>
            <person name="Muraguchi H."/>
            <person name="Natvig D.O."/>
            <person name="Palmerini H."/>
            <person name="Ramesh M.A."/>
            <person name="Rehmeyer C.J."/>
            <person name="Roe B.A."/>
            <person name="Shenoy N."/>
            <person name="Stanke M."/>
            <person name="Ter-Hovhannisyan V."/>
            <person name="Tunlid A."/>
            <person name="Velagapudi R."/>
            <person name="Vision T.J."/>
            <person name="Zeng Q."/>
            <person name="Zolan M.E."/>
            <person name="Pukkila P.J."/>
        </authorList>
    </citation>
    <scope>NUCLEOTIDE SEQUENCE [LARGE SCALE GENOMIC DNA]</scope>
    <source>
        <strain evidence="3">Okayama-7 / 130 / ATCC MYA-4618 / FGSC 9003</strain>
    </source>
</reference>
<feature type="region of interest" description="Disordered" evidence="1">
    <location>
        <begin position="277"/>
        <end position="302"/>
    </location>
</feature>
<dbReference type="Proteomes" id="UP000001861">
    <property type="component" value="Unassembled WGS sequence"/>
</dbReference>